<evidence type="ECO:0000256" key="6">
    <source>
        <dbReference type="ARBA" id="ARBA00022679"/>
    </source>
</evidence>
<evidence type="ECO:0000313" key="20">
    <source>
        <dbReference type="EMBL" id="CAE1315998.1"/>
    </source>
</evidence>
<dbReference type="InterPro" id="IPR000313">
    <property type="entry name" value="PWWP_dom"/>
</dbReference>
<dbReference type="InterPro" id="IPR013083">
    <property type="entry name" value="Znf_RING/FYVE/PHD"/>
</dbReference>
<feature type="region of interest" description="Disordered" evidence="14">
    <location>
        <begin position="505"/>
        <end position="693"/>
    </location>
</feature>
<keyword evidence="11" id="KW-0156">Chromatin regulator</keyword>
<dbReference type="FunFam" id="2.30.30.140:FF:000099">
    <property type="entry name" value="Histone-lysine N-methyltransferase"/>
    <property type="match status" value="1"/>
</dbReference>
<dbReference type="EMBL" id="CAHIKZ030004820">
    <property type="protein sequence ID" value="CAE1315998.1"/>
    <property type="molecule type" value="Genomic_DNA"/>
</dbReference>
<dbReference type="FunFam" id="2.170.270.10:FF:000002">
    <property type="entry name" value="Histone-lysine N-methyltransferase"/>
    <property type="match status" value="1"/>
</dbReference>
<feature type="compositionally biased region" description="Basic and acidic residues" evidence="14">
    <location>
        <begin position="535"/>
        <end position="548"/>
    </location>
</feature>
<reference evidence="20" key="1">
    <citation type="submission" date="2021-01" db="EMBL/GenBank/DDBJ databases">
        <authorList>
            <person name="Li R."/>
            <person name="Bekaert M."/>
        </authorList>
    </citation>
    <scope>NUCLEOTIDE SEQUENCE</scope>
    <source>
        <strain evidence="20">Farmed</strain>
    </source>
</reference>
<dbReference type="InterPro" id="IPR001214">
    <property type="entry name" value="SET_dom"/>
</dbReference>
<keyword evidence="4" id="KW-0597">Phosphoprotein</keyword>
<dbReference type="CDD" id="cd20144">
    <property type="entry name" value="PWWP_NSD_rpt1"/>
    <property type="match status" value="1"/>
</dbReference>
<dbReference type="PROSITE" id="PS50868">
    <property type="entry name" value="POST_SET"/>
    <property type="match status" value="1"/>
</dbReference>
<dbReference type="Pfam" id="PF17907">
    <property type="entry name" value="AWS"/>
    <property type="match status" value="1"/>
</dbReference>
<dbReference type="InterPro" id="IPR046341">
    <property type="entry name" value="SET_dom_sf"/>
</dbReference>
<dbReference type="SMART" id="SM00293">
    <property type="entry name" value="PWWP"/>
    <property type="match status" value="2"/>
</dbReference>
<dbReference type="InterPro" id="IPR011011">
    <property type="entry name" value="Znf_FYVE_PHD"/>
</dbReference>
<feature type="domain" description="PWWP" evidence="17">
    <location>
        <begin position="892"/>
        <end position="954"/>
    </location>
</feature>
<evidence type="ECO:0000256" key="12">
    <source>
        <dbReference type="ARBA" id="ARBA00023242"/>
    </source>
</evidence>
<feature type="compositionally biased region" description="Basic and acidic residues" evidence="14">
    <location>
        <begin position="597"/>
        <end position="607"/>
    </location>
</feature>
<dbReference type="GO" id="GO:0140954">
    <property type="term" value="F:histone H3K36 dimethyltransferase activity"/>
    <property type="evidence" value="ECO:0007669"/>
    <property type="project" value="UniProtKB-EC"/>
</dbReference>
<evidence type="ECO:0000256" key="9">
    <source>
        <dbReference type="ARBA" id="ARBA00022771"/>
    </source>
</evidence>
<dbReference type="PROSITE" id="PS50280">
    <property type="entry name" value="SET"/>
    <property type="match status" value="1"/>
</dbReference>
<feature type="domain" description="AWS" evidence="19">
    <location>
        <begin position="1027"/>
        <end position="1077"/>
    </location>
</feature>
<comment type="caution">
    <text evidence="20">The sequence shown here is derived from an EMBL/GenBank/DDBJ whole genome shotgun (WGS) entry which is preliminary data.</text>
</comment>
<dbReference type="GO" id="GO:0005694">
    <property type="term" value="C:chromosome"/>
    <property type="evidence" value="ECO:0007669"/>
    <property type="project" value="UniProtKB-SubCell"/>
</dbReference>
<dbReference type="Pfam" id="PF00855">
    <property type="entry name" value="PWWP"/>
    <property type="match status" value="2"/>
</dbReference>
<evidence type="ECO:0000259" key="15">
    <source>
        <dbReference type="PROSITE" id="PS50016"/>
    </source>
</evidence>
<evidence type="ECO:0000259" key="19">
    <source>
        <dbReference type="PROSITE" id="PS51215"/>
    </source>
</evidence>
<dbReference type="SMART" id="SM00570">
    <property type="entry name" value="AWS"/>
    <property type="match status" value="1"/>
</dbReference>
<evidence type="ECO:0000259" key="16">
    <source>
        <dbReference type="PROSITE" id="PS50280"/>
    </source>
</evidence>
<dbReference type="Pfam" id="PF00856">
    <property type="entry name" value="SET"/>
    <property type="match status" value="1"/>
</dbReference>
<keyword evidence="8" id="KW-0479">Metal-binding</keyword>
<feature type="region of interest" description="Disordered" evidence="14">
    <location>
        <begin position="350"/>
        <end position="471"/>
    </location>
</feature>
<dbReference type="InterPro" id="IPR047443">
    <property type="entry name" value="HMG-box_NSD2"/>
</dbReference>
<feature type="domain" description="PWWP" evidence="17">
    <location>
        <begin position="217"/>
        <end position="282"/>
    </location>
</feature>
<evidence type="ECO:0000256" key="1">
    <source>
        <dbReference type="ARBA" id="ARBA00004123"/>
    </source>
</evidence>
<dbReference type="SUPFAM" id="SSF82199">
    <property type="entry name" value="SET domain"/>
    <property type="match status" value="1"/>
</dbReference>
<dbReference type="InterPro" id="IPR001965">
    <property type="entry name" value="Znf_PHD"/>
</dbReference>
<dbReference type="Gene3D" id="3.30.40.10">
    <property type="entry name" value="Zinc/RING finger domain, C3HC4 (zinc finger)"/>
    <property type="match status" value="3"/>
</dbReference>
<evidence type="ECO:0000256" key="11">
    <source>
        <dbReference type="ARBA" id="ARBA00022853"/>
    </source>
</evidence>
<dbReference type="CDD" id="cd21991">
    <property type="entry name" value="HMG-box_NSD2"/>
    <property type="match status" value="1"/>
</dbReference>
<dbReference type="FunFam" id="3.30.40.10:FF:000205">
    <property type="entry name" value="Histone-lysine N-methyltransferase"/>
    <property type="match status" value="1"/>
</dbReference>
<dbReference type="Proteomes" id="UP000597762">
    <property type="component" value="Unassembled WGS sequence"/>
</dbReference>
<dbReference type="Pfam" id="PF17982">
    <property type="entry name" value="C5HCH"/>
    <property type="match status" value="1"/>
</dbReference>
<dbReference type="CDD" id="cd05838">
    <property type="entry name" value="PWWP_NSD_rpt2"/>
    <property type="match status" value="1"/>
</dbReference>
<keyword evidence="5 20" id="KW-0489">Methyltransferase</keyword>
<keyword evidence="9 13" id="KW-0863">Zinc-finger</keyword>
<dbReference type="CDD" id="cd15568">
    <property type="entry name" value="PHD5_NSD"/>
    <property type="match status" value="1"/>
</dbReference>
<evidence type="ECO:0000256" key="13">
    <source>
        <dbReference type="PROSITE-ProRule" id="PRU00146"/>
    </source>
</evidence>
<dbReference type="Gene3D" id="2.30.30.140">
    <property type="match status" value="2"/>
</dbReference>
<evidence type="ECO:0000256" key="14">
    <source>
        <dbReference type="SAM" id="MobiDB-lite"/>
    </source>
</evidence>
<evidence type="ECO:0000256" key="2">
    <source>
        <dbReference type="ARBA" id="ARBA00004286"/>
    </source>
</evidence>
<feature type="compositionally biased region" description="Polar residues" evidence="14">
    <location>
        <begin position="407"/>
        <end position="417"/>
    </location>
</feature>
<feature type="compositionally biased region" description="Polar residues" evidence="14">
    <location>
        <begin position="640"/>
        <end position="656"/>
    </location>
</feature>
<evidence type="ECO:0000259" key="17">
    <source>
        <dbReference type="PROSITE" id="PS50812"/>
    </source>
</evidence>
<dbReference type="CDD" id="cd19173">
    <property type="entry name" value="SET_NSD"/>
    <property type="match status" value="1"/>
</dbReference>
<dbReference type="EC" id="2.1.1.357" evidence="20"/>
<dbReference type="InterPro" id="IPR019787">
    <property type="entry name" value="Znf_PHD-finger"/>
</dbReference>
<evidence type="ECO:0000256" key="4">
    <source>
        <dbReference type="ARBA" id="ARBA00022553"/>
    </source>
</evidence>
<dbReference type="Pfam" id="PF22908">
    <property type="entry name" value="PHD_NSD"/>
    <property type="match status" value="1"/>
</dbReference>
<keyword evidence="21" id="KW-1185">Reference proteome</keyword>
<dbReference type="SUPFAM" id="SSF63748">
    <property type="entry name" value="Tudor/PWWP/MBT"/>
    <property type="match status" value="2"/>
</dbReference>
<dbReference type="PROSITE" id="PS50016">
    <property type="entry name" value="ZF_PHD_2"/>
    <property type="match status" value="1"/>
</dbReference>
<feature type="compositionally biased region" description="Low complexity" evidence="14">
    <location>
        <begin position="360"/>
        <end position="371"/>
    </location>
</feature>
<dbReference type="InterPro" id="IPR055198">
    <property type="entry name" value="NSD_PHD"/>
</dbReference>
<dbReference type="InterPro" id="IPR036910">
    <property type="entry name" value="HMG_box_dom_sf"/>
</dbReference>
<gene>
    <name evidence="20" type="ORF">SPHA_66829</name>
</gene>
<proteinExistence type="predicted"/>
<protein>
    <submittedName>
        <fullName evidence="20">WHSC1</fullName>
        <ecNumber evidence="20">2.1.1.357</ecNumber>
    </submittedName>
</protein>
<evidence type="ECO:0000313" key="21">
    <source>
        <dbReference type="Proteomes" id="UP000597762"/>
    </source>
</evidence>
<feature type="compositionally biased region" description="Basic and acidic residues" evidence="14">
    <location>
        <begin position="175"/>
        <end position="186"/>
    </location>
</feature>
<evidence type="ECO:0000259" key="18">
    <source>
        <dbReference type="PROSITE" id="PS50868"/>
    </source>
</evidence>
<keyword evidence="12" id="KW-0539">Nucleus</keyword>
<comment type="subcellular location">
    <subcellularLocation>
        <location evidence="2">Chromosome</location>
    </subcellularLocation>
    <subcellularLocation>
        <location evidence="1">Nucleus</location>
    </subcellularLocation>
</comment>
<evidence type="ECO:0000256" key="3">
    <source>
        <dbReference type="ARBA" id="ARBA00022454"/>
    </source>
</evidence>
<feature type="compositionally biased region" description="Polar residues" evidence="14">
    <location>
        <begin position="426"/>
        <end position="441"/>
    </location>
</feature>
<evidence type="ECO:0000256" key="10">
    <source>
        <dbReference type="ARBA" id="ARBA00022833"/>
    </source>
</evidence>
<feature type="domain" description="PHD-type" evidence="15">
    <location>
        <begin position="843"/>
        <end position="887"/>
    </location>
</feature>
<feature type="region of interest" description="Disordered" evidence="14">
    <location>
        <begin position="129"/>
        <end position="205"/>
    </location>
</feature>
<keyword evidence="10" id="KW-0862">Zinc</keyword>
<dbReference type="InterPro" id="IPR019786">
    <property type="entry name" value="Zinc_finger_PHD-type_CS"/>
</dbReference>
<dbReference type="GO" id="GO:0008270">
    <property type="term" value="F:zinc ion binding"/>
    <property type="evidence" value="ECO:0007669"/>
    <property type="project" value="UniProtKB-KW"/>
</dbReference>
<feature type="compositionally biased region" description="Polar residues" evidence="14">
    <location>
        <begin position="525"/>
        <end position="534"/>
    </location>
</feature>
<feature type="domain" description="SET" evidence="16">
    <location>
        <begin position="1075"/>
        <end position="1196"/>
    </location>
</feature>
<evidence type="ECO:0000256" key="7">
    <source>
        <dbReference type="ARBA" id="ARBA00022691"/>
    </source>
</evidence>
<feature type="compositionally biased region" description="Polar residues" evidence="14">
    <location>
        <begin position="165"/>
        <end position="174"/>
    </location>
</feature>
<dbReference type="InterPro" id="IPR041306">
    <property type="entry name" value="C5HCH"/>
</dbReference>
<dbReference type="Gene3D" id="2.170.270.10">
    <property type="entry name" value="SET domain"/>
    <property type="match status" value="1"/>
</dbReference>
<feature type="compositionally biased region" description="Basic and acidic residues" evidence="14">
    <location>
        <begin position="129"/>
        <end position="139"/>
    </location>
</feature>
<keyword evidence="6 20" id="KW-0808">Transferase</keyword>
<dbReference type="FunFam" id="3.30.40.10:FF:000025">
    <property type="entry name" value="Histone-lysine N-methyltransferase"/>
    <property type="match status" value="1"/>
</dbReference>
<sequence length="1396" mass="156002">MLRAIPQEESNRTLIFGQAVSQSNLNLLSRRPELRQAVCVKYAMVGGGRSTVNTTQPRTVDLMNGIGSTLVTQLPSIPPVCVNPKLTPTKIGSNCVLNEQVNSSILHFQSSLKSTSTLSSIEGDGKSAELASEKAEAKKVASISMDQSTRRRNRHAPKTGEELGDTSNDNSLNESKMKVPLKDPKTKVGTIPKDSSNAQKKTDPLLEKHEKPAKWLVGDLIWSKVSGHPWWPCLIACDPVEGVYTKVRVKGKGCVRNYHVQYFYDEPERAWVSENATLGFEGKDKFFKYVEDMLERAPAKQRSQISQKYGVSKHKRPVWDRAVRLAEAALPLSHVERKMRYITNINKQTENSKVEEKPLQQQQQQQQHQQQPGTEEQEKSGEIPKPAKVASKNQKQKTENNKVKSDSCPNDNVSVLNGTLAKKRNSSAGPMNDSVVNNSSPQRKKQKMSGGADQSSTSVAPKSGKDDGSFDMFCQKHREGVLSEHTDFDEQMVVEYLRQQWSMMSQKQKARYKSKFGGGGGGEGSVTSRATSSDEPVKEEPVKMEVKPTQKRGQSVKRTPRVSKPLVKKTDKGSSEGTSPPEVQVKRSPRVSKPSIKKLEAEEDNKLFTEYQKQQWLNSKSNATVSTKSRRQVQPKMRSQKSANIKSHLLGTQDSDTSSEHQTDNGISDNQTKEEEEERNVRQQRRGRAVPKEETLEGSYHLHCLGMTSSPPTSSFKCDQCTTGLHSCFCCKQTGNVKKCSVVHCGKFYHDTCVRKHPLTRAESKSFICPLHLCVTCSADTSSSKNPKAAKGRLCRCLRCPTAYHVGDFCIGAGSVNMAGNNIICSNHFVPPKNKKAATHINVSWCFICNLGGTLLCCDSCPAAFHADCINISCPEGTWYCQDCARGKKPLYGDIVWVKVGNYRWWPGEICHPKNVPMNIQQKPHQIGEFPVRFFGSHDYYWTNQARVFLFQEGDKGSKDSSATKGLAKIFQAGIAEATEAFKLWKTAKENRDQLENEKIGKKPAPFKFVKTNVPVGNVLIHKADLSEIPRCECRPDMENPCGSDSECLNRMLMYECHAQVCPAKEHCQNQRFTKRLYPDSVPAKTATRGWGLMTNVDIKKGQFVNEYVGDLIDEEECKKRILKAHEDNVSNFYMLTLDKNRIIDAGPKGNLSRFMNHSCQPNCETQKWMVNGDVRVGLFSLHDIPAGSELTFNYNLDCLGNEKKICACGAPNCSGFLGVRPKSVISQSDKKAKDMKKKKKRKRGKLDLKKHEDECFRCGEGGELVMCDKSQCPKVYHLQCLSLTKPPHGRWTCPWHHCDECGKQSVRLCHECPNSFCSQHSENNIYTVDGREVCSDHEDLLLGVVTSYANGPTKSEKAKFHSLCTLSITLSLSLSLIIYLKFKNFSGCVGWRIGG</sequence>
<dbReference type="InterPro" id="IPR006560">
    <property type="entry name" value="AWS_dom"/>
</dbReference>
<feature type="compositionally biased region" description="Basic and acidic residues" evidence="14">
    <location>
        <begin position="396"/>
        <end position="405"/>
    </location>
</feature>
<evidence type="ECO:0000256" key="8">
    <source>
        <dbReference type="ARBA" id="ARBA00022723"/>
    </source>
</evidence>
<dbReference type="PROSITE" id="PS50812">
    <property type="entry name" value="PWWP"/>
    <property type="match status" value="2"/>
</dbReference>
<dbReference type="Gene3D" id="1.10.30.10">
    <property type="entry name" value="High mobility group box domain"/>
    <property type="match status" value="1"/>
</dbReference>
<feature type="compositionally biased region" description="Polar residues" evidence="14">
    <location>
        <begin position="611"/>
        <end position="627"/>
    </location>
</feature>
<dbReference type="InterPro" id="IPR003616">
    <property type="entry name" value="Post-SET_dom"/>
</dbReference>
<accession>A0A812E2U6</accession>
<dbReference type="PROSITE" id="PS51215">
    <property type="entry name" value="AWS"/>
    <property type="match status" value="1"/>
</dbReference>
<evidence type="ECO:0000256" key="5">
    <source>
        <dbReference type="ARBA" id="ARBA00022603"/>
    </source>
</evidence>
<keyword evidence="3" id="KW-0158">Chromosome</keyword>
<name>A0A812E2U6_ACAPH</name>
<keyword evidence="7" id="KW-0949">S-adenosyl-L-methionine</keyword>
<dbReference type="GO" id="GO:0005634">
    <property type="term" value="C:nucleus"/>
    <property type="evidence" value="ECO:0007669"/>
    <property type="project" value="UniProtKB-SubCell"/>
</dbReference>
<organism evidence="20 21">
    <name type="scientific">Acanthosepion pharaonis</name>
    <name type="common">Pharaoh cuttlefish</name>
    <name type="synonym">Sepia pharaonis</name>
    <dbReference type="NCBI Taxonomy" id="158019"/>
    <lineage>
        <taxon>Eukaryota</taxon>
        <taxon>Metazoa</taxon>
        <taxon>Spiralia</taxon>
        <taxon>Lophotrochozoa</taxon>
        <taxon>Mollusca</taxon>
        <taxon>Cephalopoda</taxon>
        <taxon>Coleoidea</taxon>
        <taxon>Decapodiformes</taxon>
        <taxon>Sepiida</taxon>
        <taxon>Sepiina</taxon>
        <taxon>Sepiidae</taxon>
        <taxon>Acanthosepion</taxon>
    </lineage>
</organism>
<dbReference type="OrthoDB" id="422362at2759"/>
<dbReference type="GO" id="GO:0032259">
    <property type="term" value="P:methylation"/>
    <property type="evidence" value="ECO:0007669"/>
    <property type="project" value="UniProtKB-KW"/>
</dbReference>
<dbReference type="InterPro" id="IPR050777">
    <property type="entry name" value="SET2_Histone-Lys_MeTrsfase"/>
</dbReference>
<dbReference type="SUPFAM" id="SSF47095">
    <property type="entry name" value="HMG-box"/>
    <property type="match status" value="1"/>
</dbReference>
<dbReference type="PROSITE" id="PS01359">
    <property type="entry name" value="ZF_PHD_1"/>
    <property type="match status" value="1"/>
</dbReference>
<dbReference type="SMART" id="SM00317">
    <property type="entry name" value="SET"/>
    <property type="match status" value="1"/>
</dbReference>
<dbReference type="SUPFAM" id="SSF57903">
    <property type="entry name" value="FYVE/PHD zinc finger"/>
    <property type="match status" value="2"/>
</dbReference>
<dbReference type="SMART" id="SM00508">
    <property type="entry name" value="PostSET"/>
    <property type="match status" value="1"/>
</dbReference>
<dbReference type="CDD" id="cd15567">
    <property type="entry name" value="PHD4_NSD"/>
    <property type="match status" value="1"/>
</dbReference>
<feature type="domain" description="Post-SET" evidence="18">
    <location>
        <begin position="1203"/>
        <end position="1219"/>
    </location>
</feature>
<dbReference type="SMART" id="SM00249">
    <property type="entry name" value="PHD"/>
    <property type="match status" value="3"/>
</dbReference>
<dbReference type="PANTHER" id="PTHR22884">
    <property type="entry name" value="SET DOMAIN PROTEINS"/>
    <property type="match status" value="1"/>
</dbReference>